<dbReference type="GO" id="GO:0004252">
    <property type="term" value="F:serine-type endopeptidase activity"/>
    <property type="evidence" value="ECO:0007669"/>
    <property type="project" value="TreeGrafter"/>
</dbReference>
<keyword evidence="2" id="KW-0378">Hydrolase</keyword>
<protein>
    <submittedName>
        <fullName evidence="4">Clp protease ClpP</fullName>
    </submittedName>
</protein>
<gene>
    <name evidence="4" type="ORF">HII30_16965</name>
</gene>
<dbReference type="AlphaFoldDB" id="A0A848MB25"/>
<dbReference type="Proteomes" id="UP000565468">
    <property type="component" value="Unassembled WGS sequence"/>
</dbReference>
<keyword evidence="3" id="KW-0720">Serine protease</keyword>
<dbReference type="InterPro" id="IPR023562">
    <property type="entry name" value="ClpP/TepA"/>
</dbReference>
<dbReference type="CDD" id="cd07016">
    <property type="entry name" value="S14_ClpP_1"/>
    <property type="match status" value="1"/>
</dbReference>
<reference evidence="4 5" key="1">
    <citation type="submission" date="2020-04" db="EMBL/GenBank/DDBJ databases">
        <title>Paenibacillus algicola sp. nov., a novel marine bacterium producing alginate lyase.</title>
        <authorList>
            <person name="Huang H."/>
        </authorList>
    </citation>
    <scope>NUCLEOTIDE SEQUENCE [LARGE SCALE GENOMIC DNA]</scope>
    <source>
        <strain evidence="4 5">L7-75</strain>
    </source>
</reference>
<dbReference type="PANTHER" id="PTHR10381:SF70">
    <property type="entry name" value="ATP-DEPENDENT CLP PROTEASE PROTEOLYTIC SUBUNIT"/>
    <property type="match status" value="1"/>
</dbReference>
<evidence type="ECO:0000256" key="3">
    <source>
        <dbReference type="ARBA" id="ARBA00022825"/>
    </source>
</evidence>
<dbReference type="SUPFAM" id="SSF52096">
    <property type="entry name" value="ClpP/crotonase"/>
    <property type="match status" value="1"/>
</dbReference>
<keyword evidence="5" id="KW-1185">Reference proteome</keyword>
<dbReference type="InterPro" id="IPR029045">
    <property type="entry name" value="ClpP/crotonase-like_dom_sf"/>
</dbReference>
<dbReference type="GO" id="GO:0009368">
    <property type="term" value="C:endopeptidase Clp complex"/>
    <property type="evidence" value="ECO:0007669"/>
    <property type="project" value="TreeGrafter"/>
</dbReference>
<dbReference type="Pfam" id="PF00574">
    <property type="entry name" value="CLP_protease"/>
    <property type="match status" value="1"/>
</dbReference>
<dbReference type="GO" id="GO:0051117">
    <property type="term" value="F:ATPase binding"/>
    <property type="evidence" value="ECO:0007669"/>
    <property type="project" value="TreeGrafter"/>
</dbReference>
<evidence type="ECO:0000256" key="2">
    <source>
        <dbReference type="ARBA" id="ARBA00022801"/>
    </source>
</evidence>
<dbReference type="Gene3D" id="3.90.226.10">
    <property type="entry name" value="2-enoyl-CoA Hydratase, Chain A, domain 1"/>
    <property type="match status" value="1"/>
</dbReference>
<dbReference type="NCBIfam" id="NF045542">
    <property type="entry name" value="Clp_rel_HeadMat"/>
    <property type="match status" value="1"/>
</dbReference>
<dbReference type="EMBL" id="JABBPN010000018">
    <property type="protein sequence ID" value="NMO97459.1"/>
    <property type="molecule type" value="Genomic_DNA"/>
</dbReference>
<proteinExistence type="predicted"/>
<evidence type="ECO:0000256" key="1">
    <source>
        <dbReference type="ARBA" id="ARBA00022670"/>
    </source>
</evidence>
<evidence type="ECO:0000313" key="4">
    <source>
        <dbReference type="EMBL" id="NMO97459.1"/>
    </source>
</evidence>
<keyword evidence="1 4" id="KW-0645">Protease</keyword>
<accession>A0A848MB25</accession>
<comment type="caution">
    <text evidence="4">The sequence shown here is derived from an EMBL/GenBank/DDBJ whole genome shotgun (WGS) entry which is preliminary data.</text>
</comment>
<name>A0A848MB25_PAELE</name>
<dbReference type="GO" id="GO:0004176">
    <property type="term" value="F:ATP-dependent peptidase activity"/>
    <property type="evidence" value="ECO:0007669"/>
    <property type="project" value="TreeGrafter"/>
</dbReference>
<organism evidence="4 5">
    <name type="scientific">Paenibacillus lemnae</name>
    <dbReference type="NCBI Taxonomy" id="1330551"/>
    <lineage>
        <taxon>Bacteria</taxon>
        <taxon>Bacillati</taxon>
        <taxon>Bacillota</taxon>
        <taxon>Bacilli</taxon>
        <taxon>Bacillales</taxon>
        <taxon>Paenibacillaceae</taxon>
        <taxon>Paenibacillus</taxon>
    </lineage>
</organism>
<evidence type="ECO:0000313" key="5">
    <source>
        <dbReference type="Proteomes" id="UP000565468"/>
    </source>
</evidence>
<dbReference type="RefSeq" id="WP_169506245.1">
    <property type="nucleotide sequence ID" value="NZ_JABBPN010000018.1"/>
</dbReference>
<dbReference type="PANTHER" id="PTHR10381">
    <property type="entry name" value="ATP-DEPENDENT CLP PROTEASE PROTEOLYTIC SUBUNIT"/>
    <property type="match status" value="1"/>
</dbReference>
<dbReference type="GO" id="GO:0006515">
    <property type="term" value="P:protein quality control for misfolded or incompletely synthesized proteins"/>
    <property type="evidence" value="ECO:0007669"/>
    <property type="project" value="TreeGrafter"/>
</dbReference>
<sequence>MRHFTRQDYFKSFKNQSHAGQLKKIKRNFKAERIGNGTTLMTIYGFIGNSQWEDSISAADVDNALRGVTGDININLNSPGGIPFEGISIYQRLKEHKGKVTIYVDGWACAAASVITMAADKTIMGLGAMMMIREESSLVVGTKSDMRKVASVLDELDERIIEIYMTKAKVSRDKVRSMMGAEAWLNVQEAVNIGFANSTAGSNGKQNKALSIL</sequence>